<proteinExistence type="predicted"/>
<protein>
    <submittedName>
        <fullName evidence="1">Uncharacterized protein</fullName>
    </submittedName>
</protein>
<name>A0AAV5JAE9_9ROSI</name>
<sequence>MSAKNALVTNDPKATKKGITVTSNSNTFLSYNTCSMAKIISASSFHSITSNTPIMEKKEVVVSRANQLLSVLEDFMNKSGFPHAVSNFELSTGFQSRSTLNSPKGSYSPSLSRTIFMPAFMTQPEIVKERIASWLKLSTN</sequence>
<gene>
    <name evidence="1" type="ORF">SLEP1_g22802</name>
</gene>
<accession>A0AAV5JAE9</accession>
<evidence type="ECO:0000313" key="2">
    <source>
        <dbReference type="Proteomes" id="UP001054252"/>
    </source>
</evidence>
<comment type="caution">
    <text evidence="1">The sequence shown here is derived from an EMBL/GenBank/DDBJ whole genome shotgun (WGS) entry which is preliminary data.</text>
</comment>
<organism evidence="1 2">
    <name type="scientific">Rubroshorea leprosula</name>
    <dbReference type="NCBI Taxonomy" id="152421"/>
    <lineage>
        <taxon>Eukaryota</taxon>
        <taxon>Viridiplantae</taxon>
        <taxon>Streptophyta</taxon>
        <taxon>Embryophyta</taxon>
        <taxon>Tracheophyta</taxon>
        <taxon>Spermatophyta</taxon>
        <taxon>Magnoliopsida</taxon>
        <taxon>eudicotyledons</taxon>
        <taxon>Gunneridae</taxon>
        <taxon>Pentapetalae</taxon>
        <taxon>rosids</taxon>
        <taxon>malvids</taxon>
        <taxon>Malvales</taxon>
        <taxon>Dipterocarpaceae</taxon>
        <taxon>Rubroshorea</taxon>
    </lineage>
</organism>
<evidence type="ECO:0000313" key="1">
    <source>
        <dbReference type="EMBL" id="GKV11554.1"/>
    </source>
</evidence>
<dbReference type="AlphaFoldDB" id="A0AAV5JAE9"/>
<dbReference type="Proteomes" id="UP001054252">
    <property type="component" value="Unassembled WGS sequence"/>
</dbReference>
<dbReference type="EMBL" id="BPVZ01000034">
    <property type="protein sequence ID" value="GKV11554.1"/>
    <property type="molecule type" value="Genomic_DNA"/>
</dbReference>
<reference evidence="1 2" key="1">
    <citation type="journal article" date="2021" name="Commun. Biol.">
        <title>The genome of Shorea leprosula (Dipterocarpaceae) highlights the ecological relevance of drought in aseasonal tropical rainforests.</title>
        <authorList>
            <person name="Ng K.K.S."/>
            <person name="Kobayashi M.J."/>
            <person name="Fawcett J.A."/>
            <person name="Hatakeyama M."/>
            <person name="Paape T."/>
            <person name="Ng C.H."/>
            <person name="Ang C.C."/>
            <person name="Tnah L.H."/>
            <person name="Lee C.T."/>
            <person name="Nishiyama T."/>
            <person name="Sese J."/>
            <person name="O'Brien M.J."/>
            <person name="Copetti D."/>
            <person name="Mohd Noor M.I."/>
            <person name="Ong R.C."/>
            <person name="Putra M."/>
            <person name="Sireger I.Z."/>
            <person name="Indrioko S."/>
            <person name="Kosugi Y."/>
            <person name="Izuno A."/>
            <person name="Isagi Y."/>
            <person name="Lee S.L."/>
            <person name="Shimizu K.K."/>
        </authorList>
    </citation>
    <scope>NUCLEOTIDE SEQUENCE [LARGE SCALE GENOMIC DNA]</scope>
    <source>
        <strain evidence="1">214</strain>
    </source>
</reference>
<keyword evidence="2" id="KW-1185">Reference proteome</keyword>